<evidence type="ECO:0000313" key="2">
    <source>
        <dbReference type="Proteomes" id="UP001501079"/>
    </source>
</evidence>
<dbReference type="RefSeq" id="WP_344757477.1">
    <property type="nucleotide sequence ID" value="NZ_BAABBW010000008.1"/>
</dbReference>
<proteinExistence type="predicted"/>
<evidence type="ECO:0008006" key="3">
    <source>
        <dbReference type="Google" id="ProtNLM"/>
    </source>
</evidence>
<organism evidence="1 2">
    <name type="scientific">Gryllotalpicola koreensis</name>
    <dbReference type="NCBI Taxonomy" id="993086"/>
    <lineage>
        <taxon>Bacteria</taxon>
        <taxon>Bacillati</taxon>
        <taxon>Actinomycetota</taxon>
        <taxon>Actinomycetes</taxon>
        <taxon>Micrococcales</taxon>
        <taxon>Microbacteriaceae</taxon>
        <taxon>Gryllotalpicola</taxon>
    </lineage>
</organism>
<gene>
    <name evidence="1" type="ORF">GCM10022287_38130</name>
</gene>
<name>A0ABP8AD38_9MICO</name>
<dbReference type="SUPFAM" id="SSF161187">
    <property type="entry name" value="YfgJ-like"/>
    <property type="match status" value="1"/>
</dbReference>
<dbReference type="Proteomes" id="UP001501079">
    <property type="component" value="Unassembled WGS sequence"/>
</dbReference>
<accession>A0ABP8AD38</accession>
<keyword evidence="2" id="KW-1185">Reference proteome</keyword>
<reference evidence="2" key="1">
    <citation type="journal article" date="2019" name="Int. J. Syst. Evol. Microbiol.">
        <title>The Global Catalogue of Microorganisms (GCM) 10K type strain sequencing project: providing services to taxonomists for standard genome sequencing and annotation.</title>
        <authorList>
            <consortium name="The Broad Institute Genomics Platform"/>
            <consortium name="The Broad Institute Genome Sequencing Center for Infectious Disease"/>
            <person name="Wu L."/>
            <person name="Ma J."/>
        </authorList>
    </citation>
    <scope>NUCLEOTIDE SEQUENCE [LARGE SCALE GENOMIC DNA]</scope>
    <source>
        <strain evidence="2">JCM 17591</strain>
    </source>
</reference>
<evidence type="ECO:0000313" key="1">
    <source>
        <dbReference type="EMBL" id="GAA4181996.1"/>
    </source>
</evidence>
<dbReference type="EMBL" id="BAABBW010000008">
    <property type="protein sequence ID" value="GAA4181996.1"/>
    <property type="molecule type" value="Genomic_DNA"/>
</dbReference>
<dbReference type="Gene3D" id="2.20.70.10">
    <property type="match status" value="1"/>
</dbReference>
<comment type="caution">
    <text evidence="1">The sequence shown here is derived from an EMBL/GenBank/DDBJ whole genome shotgun (WGS) entry which is preliminary data.</text>
</comment>
<protein>
    <recommendedName>
        <fullName evidence="3">Small CPxCG-related zinc finger protein</fullName>
    </recommendedName>
</protein>
<sequence>MTRSDADTRDVCPICGTTLVVRGHSLYCPSCDLVYEADDGDDAGGEGDSDDDTSSS</sequence>